<dbReference type="RefSeq" id="WP_148665519.1">
    <property type="nucleotide sequence ID" value="NZ_AP014936.1"/>
</dbReference>
<evidence type="ECO:0000313" key="3">
    <source>
        <dbReference type="Proteomes" id="UP000218899"/>
    </source>
</evidence>
<evidence type="ECO:0008006" key="4">
    <source>
        <dbReference type="Google" id="ProtNLM"/>
    </source>
</evidence>
<organism evidence="2 3">
    <name type="scientific">Sulfurifustis variabilis</name>
    <dbReference type="NCBI Taxonomy" id="1675686"/>
    <lineage>
        <taxon>Bacteria</taxon>
        <taxon>Pseudomonadati</taxon>
        <taxon>Pseudomonadota</taxon>
        <taxon>Gammaproteobacteria</taxon>
        <taxon>Acidiferrobacterales</taxon>
        <taxon>Acidiferrobacteraceae</taxon>
        <taxon>Sulfurifustis</taxon>
    </lineage>
</organism>
<protein>
    <recommendedName>
        <fullName evidence="4">Zinc resistance-associated protein</fullName>
    </recommendedName>
</protein>
<keyword evidence="1" id="KW-0732">Signal</keyword>
<evidence type="ECO:0000313" key="2">
    <source>
        <dbReference type="EMBL" id="BAU49769.1"/>
    </source>
</evidence>
<feature type="signal peptide" evidence="1">
    <location>
        <begin position="1"/>
        <end position="28"/>
    </location>
</feature>
<dbReference type="Proteomes" id="UP000218899">
    <property type="component" value="Chromosome"/>
</dbReference>
<reference evidence="2 3" key="1">
    <citation type="submission" date="2015-08" db="EMBL/GenBank/DDBJ databases">
        <title>Complete genome sequence of Sulfurifustis variabilis.</title>
        <authorList>
            <person name="Miura A."/>
            <person name="Kojima H."/>
            <person name="Fukui M."/>
        </authorList>
    </citation>
    <scope>NUCLEOTIDE SEQUENCE [LARGE SCALE GENOMIC DNA]</scope>
    <source>
        <strain evidence="3">skN76</strain>
    </source>
</reference>
<proteinExistence type="predicted"/>
<keyword evidence="3" id="KW-1185">Reference proteome</keyword>
<accession>A0A1B4V8B0</accession>
<name>A0A1B4V8B0_9GAMM</name>
<sequence>MTHFVRGPKLAALLLLGLALTLPGPAWTDDARPAAKPGAAAGLQPLSGLMRDMAEQMRVMAEATAEGQLSAAERGRIAERMRRMADLMTQMSGLANEAALADVETQARMLDMRREMDWMRRNPPRRGAP</sequence>
<feature type="chain" id="PRO_5008571428" description="Zinc resistance-associated protein" evidence="1">
    <location>
        <begin position="29"/>
        <end position="129"/>
    </location>
</feature>
<dbReference type="KEGG" id="sva:SVA_3221"/>
<gene>
    <name evidence="2" type="ORF">SVA_3221</name>
</gene>
<dbReference type="EMBL" id="AP014936">
    <property type="protein sequence ID" value="BAU49769.1"/>
    <property type="molecule type" value="Genomic_DNA"/>
</dbReference>
<evidence type="ECO:0000256" key="1">
    <source>
        <dbReference type="SAM" id="SignalP"/>
    </source>
</evidence>
<dbReference type="AlphaFoldDB" id="A0A1B4V8B0"/>